<accession>A0ABZ0Q2E6</accession>
<organism evidence="1 2">
    <name type="scientific">Pediococcus inopinatus</name>
    <dbReference type="NCBI Taxonomy" id="114090"/>
    <lineage>
        <taxon>Bacteria</taxon>
        <taxon>Bacillati</taxon>
        <taxon>Bacillota</taxon>
        <taxon>Bacilli</taxon>
        <taxon>Lactobacillales</taxon>
        <taxon>Lactobacillaceae</taxon>
        <taxon>Pediococcus</taxon>
    </lineage>
</organism>
<evidence type="ECO:0000313" key="1">
    <source>
        <dbReference type="EMBL" id="WPC21106.1"/>
    </source>
</evidence>
<sequence>MKRNEEDPLYFNTVEVHFFQPVTEILIAHPTNGRLLKKKGYVFHLPKSLRSSGIESGSVVVVASQGRLNHSNVNYDQAVVTKVWREEFELTDRKYKPVVANLYCDYRGKF</sequence>
<dbReference type="Pfam" id="PF19157">
    <property type="entry name" value="DUF5839"/>
    <property type="match status" value="1"/>
</dbReference>
<dbReference type="EMBL" id="CP104778">
    <property type="protein sequence ID" value="WPC21106.1"/>
    <property type="molecule type" value="Genomic_DNA"/>
</dbReference>
<proteinExistence type="predicted"/>
<reference evidence="2" key="1">
    <citation type="submission" date="2024-06" db="EMBL/GenBank/DDBJ databases">
        <authorList>
            <person name="Chang H.C."/>
            <person name="Mun S.Y."/>
        </authorList>
    </citation>
    <scope>NUCLEOTIDE SEQUENCE [LARGE SCALE GENOMIC DNA]</scope>
    <source>
        <strain evidence="2">KT1</strain>
    </source>
</reference>
<dbReference type="InterPro" id="IPR043895">
    <property type="entry name" value="DUF5839"/>
</dbReference>
<keyword evidence="2" id="KW-1185">Reference proteome</keyword>
<name>A0ABZ0Q2E6_9LACO</name>
<dbReference type="RefSeq" id="WP_323707393.1">
    <property type="nucleotide sequence ID" value="NZ_CP104774.1"/>
</dbReference>
<protein>
    <submittedName>
        <fullName evidence="1">DUF5839 family protein</fullName>
    </submittedName>
</protein>
<evidence type="ECO:0000313" key="2">
    <source>
        <dbReference type="Proteomes" id="UP001302696"/>
    </source>
</evidence>
<dbReference type="Proteomes" id="UP001302696">
    <property type="component" value="Chromosome"/>
</dbReference>
<gene>
    <name evidence="1" type="ORF">N6G96_07360</name>
</gene>